<reference evidence="2 3" key="1">
    <citation type="submission" date="2016-07" db="EMBL/GenBank/DDBJ databases">
        <title>Pervasive Adenine N6-methylation of Active Genes in Fungi.</title>
        <authorList>
            <consortium name="DOE Joint Genome Institute"/>
            <person name="Mondo S.J."/>
            <person name="Dannebaum R.O."/>
            <person name="Kuo R.C."/>
            <person name="Labutti K."/>
            <person name="Haridas S."/>
            <person name="Kuo A."/>
            <person name="Salamov A."/>
            <person name="Ahrendt S.R."/>
            <person name="Lipzen A."/>
            <person name="Sullivan W."/>
            <person name="Andreopoulos W.B."/>
            <person name="Clum A."/>
            <person name="Lindquist E."/>
            <person name="Daum C."/>
            <person name="Ramamoorthy G.K."/>
            <person name="Gryganskyi A."/>
            <person name="Culley D."/>
            <person name="Magnuson J.K."/>
            <person name="James T.Y."/>
            <person name="O'Malley M.A."/>
            <person name="Stajich J.E."/>
            <person name="Spatafora J.W."/>
            <person name="Visel A."/>
            <person name="Grigoriev I.V."/>
        </authorList>
    </citation>
    <scope>NUCLEOTIDE SEQUENCE [LARGE SCALE GENOMIC DNA]</scope>
    <source>
        <strain evidence="2 3">JEL800</strain>
    </source>
</reference>
<protein>
    <recommendedName>
        <fullName evidence="4">Chitin-binding type-4 domain-containing protein</fullName>
    </recommendedName>
</protein>
<feature type="chain" id="PRO_5012643809" description="Chitin-binding type-4 domain-containing protein" evidence="1">
    <location>
        <begin position="19"/>
        <end position="139"/>
    </location>
</feature>
<name>A0A1Y2D5K5_9FUNG</name>
<sequence>MTPLMLLLVASLLTLTNAHGFMQWPLPRLVPGDANNGYQVARSASTDPCHGLAAGSVLTSPLTGGSASIDYVVTAAHNGGCTVFIDRGKGWETIGSDPSCGSTPHSGSISVNIPSGDYSAVIRWFYQSDNGSGEQFNTW</sequence>
<comment type="caution">
    <text evidence="2">The sequence shown here is derived from an EMBL/GenBank/DDBJ whole genome shotgun (WGS) entry which is preliminary data.</text>
</comment>
<evidence type="ECO:0000313" key="2">
    <source>
        <dbReference type="EMBL" id="ORY53855.1"/>
    </source>
</evidence>
<dbReference type="Proteomes" id="UP000193642">
    <property type="component" value="Unassembled WGS sequence"/>
</dbReference>
<keyword evidence="1" id="KW-0732">Signal</keyword>
<dbReference type="OrthoDB" id="2342176at2759"/>
<feature type="signal peptide" evidence="1">
    <location>
        <begin position="1"/>
        <end position="18"/>
    </location>
</feature>
<proteinExistence type="predicted"/>
<evidence type="ECO:0000313" key="3">
    <source>
        <dbReference type="Proteomes" id="UP000193642"/>
    </source>
</evidence>
<dbReference type="EMBL" id="MCGO01000001">
    <property type="protein sequence ID" value="ORY53855.1"/>
    <property type="molecule type" value="Genomic_DNA"/>
</dbReference>
<gene>
    <name evidence="2" type="ORF">BCR33DRAFT_732636</name>
</gene>
<evidence type="ECO:0008006" key="4">
    <source>
        <dbReference type="Google" id="ProtNLM"/>
    </source>
</evidence>
<keyword evidence="3" id="KW-1185">Reference proteome</keyword>
<accession>A0A1Y2D5K5</accession>
<dbReference type="AlphaFoldDB" id="A0A1Y2D5K5"/>
<organism evidence="2 3">
    <name type="scientific">Rhizoclosmatium globosum</name>
    <dbReference type="NCBI Taxonomy" id="329046"/>
    <lineage>
        <taxon>Eukaryota</taxon>
        <taxon>Fungi</taxon>
        <taxon>Fungi incertae sedis</taxon>
        <taxon>Chytridiomycota</taxon>
        <taxon>Chytridiomycota incertae sedis</taxon>
        <taxon>Chytridiomycetes</taxon>
        <taxon>Chytridiales</taxon>
        <taxon>Chytriomycetaceae</taxon>
        <taxon>Rhizoclosmatium</taxon>
    </lineage>
</organism>
<evidence type="ECO:0000256" key="1">
    <source>
        <dbReference type="SAM" id="SignalP"/>
    </source>
</evidence>